<evidence type="ECO:0000256" key="7">
    <source>
        <dbReference type="PIRSR" id="PIRSR600223-1"/>
    </source>
</evidence>
<reference evidence="9 10" key="1">
    <citation type="journal article" date="2018" name="New Phytol.">
        <title>Phylogenomics of Endogonaceae and evolution of mycorrhizas within Mucoromycota.</title>
        <authorList>
            <person name="Chang Y."/>
            <person name="Desiro A."/>
            <person name="Na H."/>
            <person name="Sandor L."/>
            <person name="Lipzen A."/>
            <person name="Clum A."/>
            <person name="Barry K."/>
            <person name="Grigoriev I.V."/>
            <person name="Martin F.M."/>
            <person name="Stajich J.E."/>
            <person name="Smith M.E."/>
            <person name="Bonito G."/>
            <person name="Spatafora J.W."/>
        </authorList>
    </citation>
    <scope>NUCLEOTIDE SEQUENCE [LARGE SCALE GENOMIC DNA]</scope>
    <source>
        <strain evidence="9 10">GMNB39</strain>
    </source>
</reference>
<dbReference type="CDD" id="cd06530">
    <property type="entry name" value="S26_SPase_I"/>
    <property type="match status" value="1"/>
</dbReference>
<dbReference type="GO" id="GO:0006465">
    <property type="term" value="P:signal peptide processing"/>
    <property type="evidence" value="ECO:0007669"/>
    <property type="project" value="InterPro"/>
</dbReference>
<keyword evidence="4" id="KW-0496">Mitochondrion</keyword>
<name>A0A433DNT1_9FUNG</name>
<dbReference type="PRINTS" id="PR00727">
    <property type="entry name" value="LEADERPTASE"/>
</dbReference>
<accession>A0A433DNT1</accession>
<dbReference type="Pfam" id="PF10502">
    <property type="entry name" value="Peptidase_S26"/>
    <property type="match status" value="2"/>
</dbReference>
<keyword evidence="10" id="KW-1185">Reference proteome</keyword>
<dbReference type="PANTHER" id="PTHR12383:SF16">
    <property type="entry name" value="MITOCHONDRIAL INNER MEMBRANE PROTEASE SUBUNIT 1"/>
    <property type="match status" value="1"/>
</dbReference>
<sequence>MNVLRKVGYIIQFGCFVHLFNKYVGEITFCLGPSMLPTFNMVGDLVVLEHLSPQLKRVDVGDVVVCVSPTNPGRAVCKRILGMPGDYICADPTVLERRYLTVPKGHVWLGGDNISNSTDSRVYGPVPYALVKGRVFARLWPQPGWIRNGLVPLQKDDS</sequence>
<evidence type="ECO:0000256" key="3">
    <source>
        <dbReference type="ARBA" id="ARBA00022801"/>
    </source>
</evidence>
<dbReference type="InterPro" id="IPR036286">
    <property type="entry name" value="LexA/Signal_pep-like_sf"/>
</dbReference>
<dbReference type="InterPro" id="IPR000223">
    <property type="entry name" value="Pept_S26A_signal_pept_1"/>
</dbReference>
<dbReference type="EMBL" id="RBNI01000034">
    <property type="protein sequence ID" value="RUP52395.1"/>
    <property type="molecule type" value="Genomic_DNA"/>
</dbReference>
<feature type="active site" evidence="7">
    <location>
        <position position="34"/>
    </location>
</feature>
<dbReference type="SUPFAM" id="SSF51306">
    <property type="entry name" value="LexA/Signal peptidase"/>
    <property type="match status" value="1"/>
</dbReference>
<evidence type="ECO:0000256" key="5">
    <source>
        <dbReference type="ARBA" id="ARBA00023136"/>
    </source>
</evidence>
<dbReference type="InterPro" id="IPR052064">
    <property type="entry name" value="Mito_IMP1_subunit"/>
</dbReference>
<protein>
    <submittedName>
        <fullName evidence="9">Peptidase S24/S26A/S26B/S26C</fullName>
    </submittedName>
</protein>
<evidence type="ECO:0000259" key="8">
    <source>
        <dbReference type="Pfam" id="PF10502"/>
    </source>
</evidence>
<keyword evidence="3" id="KW-0378">Hydrolase</keyword>
<comment type="similarity">
    <text evidence="6">Belongs to the peptidase S26 family. IMP1 subfamily.</text>
</comment>
<dbReference type="InterPro" id="IPR019533">
    <property type="entry name" value="Peptidase_S26"/>
</dbReference>
<gene>
    <name evidence="9" type="ORF">BC936DRAFT_144631</name>
</gene>
<feature type="domain" description="Peptidase S26" evidence="8">
    <location>
        <begin position="13"/>
        <end position="91"/>
    </location>
</feature>
<keyword evidence="2" id="KW-0999">Mitochondrion inner membrane</keyword>
<evidence type="ECO:0000256" key="2">
    <source>
        <dbReference type="ARBA" id="ARBA00022792"/>
    </source>
</evidence>
<evidence type="ECO:0000313" key="10">
    <source>
        <dbReference type="Proteomes" id="UP000268093"/>
    </source>
</evidence>
<comment type="caution">
    <text evidence="9">The sequence shown here is derived from an EMBL/GenBank/DDBJ whole genome shotgun (WGS) entry which is preliminary data.</text>
</comment>
<dbReference type="PANTHER" id="PTHR12383">
    <property type="entry name" value="PROTEASE FAMILY S26 MITOCHONDRIAL INNER MEMBRANE PROTEASE-RELATED"/>
    <property type="match status" value="1"/>
</dbReference>
<keyword evidence="5" id="KW-0472">Membrane</keyword>
<evidence type="ECO:0000256" key="1">
    <source>
        <dbReference type="ARBA" id="ARBA00004273"/>
    </source>
</evidence>
<dbReference type="GO" id="GO:0042720">
    <property type="term" value="C:mitochondrial inner membrane peptidase complex"/>
    <property type="evidence" value="ECO:0007669"/>
    <property type="project" value="TreeGrafter"/>
</dbReference>
<organism evidence="9 10">
    <name type="scientific">Jimgerdemannia flammicorona</name>
    <dbReference type="NCBI Taxonomy" id="994334"/>
    <lineage>
        <taxon>Eukaryota</taxon>
        <taxon>Fungi</taxon>
        <taxon>Fungi incertae sedis</taxon>
        <taxon>Mucoromycota</taxon>
        <taxon>Mucoromycotina</taxon>
        <taxon>Endogonomycetes</taxon>
        <taxon>Endogonales</taxon>
        <taxon>Endogonaceae</taxon>
        <taxon>Jimgerdemannia</taxon>
    </lineage>
</organism>
<dbReference type="Gene3D" id="2.10.109.10">
    <property type="entry name" value="Umud Fragment, subunit A"/>
    <property type="match status" value="1"/>
</dbReference>
<evidence type="ECO:0000256" key="4">
    <source>
        <dbReference type="ARBA" id="ARBA00023128"/>
    </source>
</evidence>
<dbReference type="GO" id="GO:0004252">
    <property type="term" value="F:serine-type endopeptidase activity"/>
    <property type="evidence" value="ECO:0007669"/>
    <property type="project" value="InterPro"/>
</dbReference>
<dbReference type="OrthoDB" id="308440at2759"/>
<evidence type="ECO:0000256" key="6">
    <source>
        <dbReference type="ARBA" id="ARBA00038445"/>
    </source>
</evidence>
<comment type="subcellular location">
    <subcellularLocation>
        <location evidence="1">Mitochondrion inner membrane</location>
    </subcellularLocation>
</comment>
<dbReference type="Proteomes" id="UP000268093">
    <property type="component" value="Unassembled WGS sequence"/>
</dbReference>
<dbReference type="GO" id="GO:0006627">
    <property type="term" value="P:protein processing involved in protein targeting to mitochondrion"/>
    <property type="evidence" value="ECO:0007669"/>
    <property type="project" value="TreeGrafter"/>
</dbReference>
<evidence type="ECO:0000313" key="9">
    <source>
        <dbReference type="EMBL" id="RUP52395.1"/>
    </source>
</evidence>
<proteinExistence type="inferred from homology"/>
<feature type="active site" evidence="7">
    <location>
        <position position="78"/>
    </location>
</feature>
<feature type="domain" description="Peptidase S26" evidence="8">
    <location>
        <begin position="100"/>
        <end position="140"/>
    </location>
</feature>
<dbReference type="AlphaFoldDB" id="A0A433DNT1"/>